<feature type="transmembrane region" description="Helical" evidence="1">
    <location>
        <begin position="12"/>
        <end position="32"/>
    </location>
</feature>
<evidence type="ECO:0000313" key="4">
    <source>
        <dbReference type="Proteomes" id="UP000215214"/>
    </source>
</evidence>
<feature type="domain" description="Acyltransferase 3" evidence="2">
    <location>
        <begin position="6"/>
        <end position="363"/>
    </location>
</feature>
<keyword evidence="1" id="KW-0472">Membrane</keyword>
<evidence type="ECO:0000313" key="3">
    <source>
        <dbReference type="EMBL" id="SNR14154.1"/>
    </source>
</evidence>
<dbReference type="InterPro" id="IPR002656">
    <property type="entry name" value="Acyl_transf_3_dom"/>
</dbReference>
<feature type="transmembrane region" description="Helical" evidence="1">
    <location>
        <begin position="52"/>
        <end position="78"/>
    </location>
</feature>
<feature type="transmembrane region" description="Helical" evidence="1">
    <location>
        <begin position="222"/>
        <end position="237"/>
    </location>
</feature>
<protein>
    <recommendedName>
        <fullName evidence="2">Acyltransferase 3 domain-containing protein</fullName>
    </recommendedName>
</protein>
<keyword evidence="1" id="KW-0812">Transmembrane</keyword>
<feature type="transmembrane region" description="Helical" evidence="1">
    <location>
        <begin position="188"/>
        <end position="210"/>
    </location>
</feature>
<dbReference type="PANTHER" id="PTHR36927">
    <property type="entry name" value="BLR4337 PROTEIN"/>
    <property type="match status" value="1"/>
</dbReference>
<keyword evidence="4" id="KW-1185">Reference proteome</keyword>
<dbReference type="KEGG" id="tje:TJEJU_0355"/>
<dbReference type="GO" id="GO:0016747">
    <property type="term" value="F:acyltransferase activity, transferring groups other than amino-acyl groups"/>
    <property type="evidence" value="ECO:0007669"/>
    <property type="project" value="InterPro"/>
</dbReference>
<dbReference type="EMBL" id="LT899436">
    <property type="protein sequence ID" value="SNR14154.1"/>
    <property type="molecule type" value="Genomic_DNA"/>
</dbReference>
<name>A0A238U6P1_9FLAO</name>
<feature type="transmembrane region" description="Helical" evidence="1">
    <location>
        <begin position="249"/>
        <end position="268"/>
    </location>
</feature>
<feature type="transmembrane region" description="Helical" evidence="1">
    <location>
        <begin position="90"/>
        <end position="112"/>
    </location>
</feature>
<keyword evidence="1" id="KW-1133">Transmembrane helix</keyword>
<dbReference type="Proteomes" id="UP000215214">
    <property type="component" value="Chromosome TJEJU"/>
</dbReference>
<feature type="transmembrane region" description="Helical" evidence="1">
    <location>
        <begin position="280"/>
        <end position="306"/>
    </location>
</feature>
<dbReference type="Pfam" id="PF01757">
    <property type="entry name" value="Acyl_transf_3"/>
    <property type="match status" value="1"/>
</dbReference>
<dbReference type="RefSeq" id="WP_095069018.1">
    <property type="nucleotide sequence ID" value="NZ_LT899436.1"/>
</dbReference>
<feature type="transmembrane region" description="Helical" evidence="1">
    <location>
        <begin position="318"/>
        <end position="338"/>
    </location>
</feature>
<feature type="transmembrane region" description="Helical" evidence="1">
    <location>
        <begin position="344"/>
        <end position="366"/>
    </location>
</feature>
<dbReference type="InterPro" id="IPR050623">
    <property type="entry name" value="Glucan_succinyl_AcylTrfase"/>
</dbReference>
<sequence>MKSERIHSLDALRAIMMLLGLVIHSALTYNITPHGNAWSIKDPNSTHILSDFIVLLIHSFRMPIFFVVAGFFGALLFYERQPSQMIKNRISRIVFPFIVFLWILWPITVFSFRYTHNVFNHIDNPLKKTLTIFTDITAFFPKTTSHLWFLYYLSLITGSTVIISLIFRNKKVTKYTHQVLNSLIQKTLIRVLFLFGIIFITLTLLKTSMVKTSVSLIPDRNTFIYFFIFYCVGWLLYKSKNILHSFMHYDWVFTVTAIILASVQGLIIEEYKLDPSDNSRLLITFSAIVVCLFISGIIGLFVRYASKHSHRMRYISDASYWVYLIHLPLTAIIPAFLLNFPIPAMIKFLIVLTITTIICFVSYHFCVRNTFIGKFLNGQKYPT</sequence>
<evidence type="ECO:0000259" key="2">
    <source>
        <dbReference type="Pfam" id="PF01757"/>
    </source>
</evidence>
<evidence type="ECO:0000256" key="1">
    <source>
        <dbReference type="SAM" id="Phobius"/>
    </source>
</evidence>
<proteinExistence type="predicted"/>
<accession>A0A238U6P1</accession>
<organism evidence="3 4">
    <name type="scientific">Tenacibaculum jejuense</name>
    <dbReference type="NCBI Taxonomy" id="584609"/>
    <lineage>
        <taxon>Bacteria</taxon>
        <taxon>Pseudomonadati</taxon>
        <taxon>Bacteroidota</taxon>
        <taxon>Flavobacteriia</taxon>
        <taxon>Flavobacteriales</taxon>
        <taxon>Flavobacteriaceae</taxon>
        <taxon>Tenacibaculum</taxon>
    </lineage>
</organism>
<dbReference type="PANTHER" id="PTHR36927:SF1">
    <property type="entry name" value="MDO-LIKE PROTEIN"/>
    <property type="match status" value="1"/>
</dbReference>
<reference evidence="3 4" key="1">
    <citation type="submission" date="2017-07" db="EMBL/GenBank/DDBJ databases">
        <authorList>
            <person name="Sun Z.S."/>
            <person name="Albrecht U."/>
            <person name="Echele G."/>
            <person name="Lee C.C."/>
        </authorList>
    </citation>
    <scope>NUCLEOTIDE SEQUENCE [LARGE SCALE GENOMIC DNA]</scope>
    <source>
        <strain evidence="4">type strain: KCTC 22618</strain>
    </source>
</reference>
<feature type="transmembrane region" description="Helical" evidence="1">
    <location>
        <begin position="149"/>
        <end position="167"/>
    </location>
</feature>
<dbReference type="AlphaFoldDB" id="A0A238U6P1"/>
<dbReference type="OrthoDB" id="9810469at2"/>
<gene>
    <name evidence="3" type="ORF">TJEJU_0355</name>
</gene>